<name>A0A7W8A7I7_9ACTN</name>
<evidence type="ECO:0000313" key="3">
    <source>
        <dbReference type="Proteomes" id="UP000568380"/>
    </source>
</evidence>
<evidence type="ECO:0000256" key="1">
    <source>
        <dbReference type="SAM" id="MobiDB-lite"/>
    </source>
</evidence>
<evidence type="ECO:0000313" key="2">
    <source>
        <dbReference type="EMBL" id="MBB5081061.1"/>
    </source>
</evidence>
<accession>A0A7W8A7I7</accession>
<dbReference type="RefSeq" id="WP_184968037.1">
    <property type="nucleotide sequence ID" value="NZ_JACHIN010000009.1"/>
</dbReference>
<feature type="region of interest" description="Disordered" evidence="1">
    <location>
        <begin position="80"/>
        <end position="99"/>
    </location>
</feature>
<reference evidence="2 3" key="1">
    <citation type="submission" date="2020-08" db="EMBL/GenBank/DDBJ databases">
        <title>Genomic Encyclopedia of Type Strains, Phase IV (KMG-IV): sequencing the most valuable type-strain genomes for metagenomic binning, comparative biology and taxonomic classification.</title>
        <authorList>
            <person name="Goeker M."/>
        </authorList>
    </citation>
    <scope>NUCLEOTIDE SEQUENCE [LARGE SCALE GENOMIC DNA]</scope>
    <source>
        <strain evidence="2 3">DSM 45385</strain>
    </source>
</reference>
<dbReference type="Proteomes" id="UP000568380">
    <property type="component" value="Unassembled WGS sequence"/>
</dbReference>
<comment type="caution">
    <text evidence="2">The sequence shown here is derived from an EMBL/GenBank/DDBJ whole genome shotgun (WGS) entry which is preliminary data.</text>
</comment>
<dbReference type="AlphaFoldDB" id="A0A7W8A7I7"/>
<gene>
    <name evidence="2" type="ORF">HNR40_006550</name>
</gene>
<protein>
    <submittedName>
        <fullName evidence="2">Uncharacterized protein</fullName>
    </submittedName>
</protein>
<organism evidence="2 3">
    <name type="scientific">Nonomuraea endophytica</name>
    <dbReference type="NCBI Taxonomy" id="714136"/>
    <lineage>
        <taxon>Bacteria</taxon>
        <taxon>Bacillati</taxon>
        <taxon>Actinomycetota</taxon>
        <taxon>Actinomycetes</taxon>
        <taxon>Streptosporangiales</taxon>
        <taxon>Streptosporangiaceae</taxon>
        <taxon>Nonomuraea</taxon>
    </lineage>
</organism>
<dbReference type="EMBL" id="JACHIN010000009">
    <property type="protein sequence ID" value="MBB5081061.1"/>
    <property type="molecule type" value="Genomic_DNA"/>
</dbReference>
<sequence length="99" mass="10264">MISIKMSATQWLASARRNSVKLADGPAKLRREPSVFGQESAFYARASHGAGFEAVLVYGAGVAPSAPAIAGAPSIVPTQQNTKGGLCGPQPWRDAPVIT</sequence>
<keyword evidence="3" id="KW-1185">Reference proteome</keyword>
<proteinExistence type="predicted"/>